<proteinExistence type="inferred from homology"/>
<reference evidence="7" key="1">
    <citation type="submission" date="2017-01" db="EMBL/GenBank/DDBJ databases">
        <title>Comparative genomics of anhydrobiosis in the tardigrade Hypsibius dujardini.</title>
        <authorList>
            <person name="Yoshida Y."/>
            <person name="Koutsovoulos G."/>
            <person name="Laetsch D."/>
            <person name="Stevens L."/>
            <person name="Kumar S."/>
            <person name="Horikawa D."/>
            <person name="Ishino K."/>
            <person name="Komine S."/>
            <person name="Tomita M."/>
            <person name="Blaxter M."/>
            <person name="Arakawa K."/>
        </authorList>
    </citation>
    <scope>NUCLEOTIDE SEQUENCE [LARGE SCALE GENOMIC DNA]</scope>
    <source>
        <strain evidence="7">Z151</strain>
    </source>
</reference>
<comment type="subunit">
    <text evidence="4">Component of the ER membrane protein complex (EMC).</text>
</comment>
<protein>
    <recommendedName>
        <fullName evidence="4">ER membrane protein complex subunit 2</fullName>
    </recommendedName>
</protein>
<organism evidence="6 7">
    <name type="scientific">Hypsibius exemplaris</name>
    <name type="common">Freshwater tardigrade</name>
    <dbReference type="NCBI Taxonomy" id="2072580"/>
    <lineage>
        <taxon>Eukaryota</taxon>
        <taxon>Metazoa</taxon>
        <taxon>Ecdysozoa</taxon>
        <taxon>Tardigrada</taxon>
        <taxon>Eutardigrada</taxon>
        <taxon>Parachela</taxon>
        <taxon>Hypsibioidea</taxon>
        <taxon>Hypsibiidae</taxon>
        <taxon>Hypsibius</taxon>
    </lineage>
</organism>
<comment type="similarity">
    <text evidence="1 4">Belongs to the EMC2 family.</text>
</comment>
<dbReference type="GO" id="GO:0072546">
    <property type="term" value="C:EMC complex"/>
    <property type="evidence" value="ECO:0007669"/>
    <property type="project" value="UniProtKB-UniRule"/>
</dbReference>
<dbReference type="PANTHER" id="PTHR12760">
    <property type="entry name" value="TETRATRICOPEPTIDE REPEAT PROTEIN"/>
    <property type="match status" value="1"/>
</dbReference>
<evidence type="ECO:0000256" key="1">
    <source>
        <dbReference type="ARBA" id="ARBA00010361"/>
    </source>
</evidence>
<dbReference type="InterPro" id="IPR011990">
    <property type="entry name" value="TPR-like_helical_dom_sf"/>
</dbReference>
<evidence type="ECO:0000256" key="3">
    <source>
        <dbReference type="ARBA" id="ARBA00022803"/>
    </source>
</evidence>
<keyword evidence="4" id="KW-0472">Membrane</keyword>
<evidence type="ECO:0000259" key="5">
    <source>
        <dbReference type="Pfam" id="PF22890"/>
    </source>
</evidence>
<evidence type="ECO:0000313" key="6">
    <source>
        <dbReference type="EMBL" id="OQV25122.1"/>
    </source>
</evidence>
<evidence type="ECO:0000313" key="7">
    <source>
        <dbReference type="Proteomes" id="UP000192578"/>
    </source>
</evidence>
<keyword evidence="7" id="KW-1185">Reference proteome</keyword>
<dbReference type="SUPFAM" id="SSF48452">
    <property type="entry name" value="TPR-like"/>
    <property type="match status" value="1"/>
</dbReference>
<dbReference type="InterPro" id="IPR055217">
    <property type="entry name" value="TPR_EMC2"/>
</dbReference>
<name>A0A1W0XCP5_HYPEX</name>
<dbReference type="Gene3D" id="1.25.40.10">
    <property type="entry name" value="Tetratricopeptide repeat domain"/>
    <property type="match status" value="1"/>
</dbReference>
<accession>A0A1W0XCP5</accession>
<comment type="subcellular location">
    <subcellularLocation>
        <location evidence="4">Endoplasmic reticulum membrane</location>
        <topology evidence="4">Peripheral membrane protein</topology>
        <orientation evidence="4">Cytoplasmic side</orientation>
    </subcellularLocation>
</comment>
<sequence length="283" mass="33057">MTWQEARDRLKKIKEERLRRSDEVVELWEGVLSKNTRKLGDEVWTVYEQVCIAALDCDRLDISRNCVKLLDARFPNSSRVKRLAGMNLEADGKFDDAIRMYEALTKADETDTLSRKRLIAILKTQKKYRDAIEELTDYLKTFQNDQEAWLELVELFCHELDYNKASFCMEEALIHHPHNHLYHQRYAEIRYALGGFENIDTARTHFAKAVQLCRWNTDALYGMCICASHLAISQKATAQKRRDNQRYGEWASNQLIEKHSDKLGAEGRSKVKNISLLLEQLQV</sequence>
<gene>
    <name evidence="6" type="ORF">BV898_00815</name>
</gene>
<dbReference type="EMBL" id="MTYJ01000003">
    <property type="protein sequence ID" value="OQV25122.1"/>
    <property type="molecule type" value="Genomic_DNA"/>
</dbReference>
<dbReference type="InterPro" id="IPR039856">
    <property type="entry name" value="EMC2-like"/>
</dbReference>
<keyword evidence="2" id="KW-0677">Repeat</keyword>
<evidence type="ECO:0000256" key="2">
    <source>
        <dbReference type="ARBA" id="ARBA00022737"/>
    </source>
</evidence>
<feature type="domain" description="EMC2 TPR-like" evidence="5">
    <location>
        <begin position="78"/>
        <end position="189"/>
    </location>
</feature>
<dbReference type="Pfam" id="PF22890">
    <property type="entry name" value="TPR_EMC2"/>
    <property type="match status" value="1"/>
</dbReference>
<dbReference type="Proteomes" id="UP000192578">
    <property type="component" value="Unassembled WGS sequence"/>
</dbReference>
<comment type="function">
    <text evidence="4">Part of the endoplasmic reticulum membrane protein complex (EMC) that enables the energy-independent insertion into endoplasmic reticulum membranes of newly synthesized membrane proteins.</text>
</comment>
<keyword evidence="4" id="KW-0256">Endoplasmic reticulum</keyword>
<keyword evidence="3" id="KW-0802">TPR repeat</keyword>
<evidence type="ECO:0000256" key="4">
    <source>
        <dbReference type="RuleBase" id="RU367091"/>
    </source>
</evidence>
<dbReference type="OrthoDB" id="124397at2759"/>
<dbReference type="AlphaFoldDB" id="A0A1W0XCP5"/>
<comment type="caution">
    <text evidence="6">The sequence shown here is derived from an EMBL/GenBank/DDBJ whole genome shotgun (WGS) entry which is preliminary data.</text>
</comment>